<dbReference type="InterPro" id="IPR011991">
    <property type="entry name" value="ArsR-like_HTH"/>
</dbReference>
<proteinExistence type="predicted"/>
<dbReference type="PANTHER" id="PTHR33164">
    <property type="entry name" value="TRANSCRIPTIONAL REGULATOR, MARR FAMILY"/>
    <property type="match status" value="1"/>
</dbReference>
<dbReference type="SMART" id="SM00418">
    <property type="entry name" value="HTH_ARSR"/>
    <property type="match status" value="1"/>
</dbReference>
<dbReference type="Pfam" id="PF01047">
    <property type="entry name" value="MarR"/>
    <property type="match status" value="1"/>
</dbReference>
<comment type="caution">
    <text evidence="3">The sequence shown here is derived from an EMBL/GenBank/DDBJ whole genome shotgun (WGS) entry which is preliminary data.</text>
</comment>
<dbReference type="PROSITE" id="PS50995">
    <property type="entry name" value="HTH_MARR_2"/>
    <property type="match status" value="1"/>
</dbReference>
<sequence>MTPPMQNAHSAQEPTGDHLPQAGDAEFQEFTRAVQDLLGAVRRSRGRLAGQTRPALSLSQVQLLESLADHGTLGVSEMAEHAGVTTPTATRMLKQLERDGIVTRTRKPGNERRVEIELTEAGAGLLAEHRARLRERQLRAFRELTPEHRAVATELTRRLSELVDEM</sequence>
<dbReference type="InterPro" id="IPR001845">
    <property type="entry name" value="HTH_ArsR_DNA-bd_dom"/>
</dbReference>
<dbReference type="InterPro" id="IPR000835">
    <property type="entry name" value="HTH_MarR-typ"/>
</dbReference>
<protein>
    <submittedName>
        <fullName evidence="3">MarR family transcriptional regulator</fullName>
    </submittedName>
</protein>
<keyword evidence="4" id="KW-1185">Reference proteome</keyword>
<dbReference type="GeneID" id="95447429"/>
<dbReference type="SUPFAM" id="SSF46785">
    <property type="entry name" value="Winged helix' DNA-binding domain"/>
    <property type="match status" value="1"/>
</dbReference>
<dbReference type="InterPro" id="IPR039422">
    <property type="entry name" value="MarR/SlyA-like"/>
</dbReference>
<accession>A0A4Z1DAZ1</accession>
<evidence type="ECO:0000313" key="3">
    <source>
        <dbReference type="EMBL" id="TGN79456.1"/>
    </source>
</evidence>
<dbReference type="SMART" id="SM00347">
    <property type="entry name" value="HTH_MARR"/>
    <property type="match status" value="1"/>
</dbReference>
<dbReference type="CDD" id="cd00090">
    <property type="entry name" value="HTH_ARSR"/>
    <property type="match status" value="1"/>
</dbReference>
<dbReference type="GO" id="GO:0006950">
    <property type="term" value="P:response to stress"/>
    <property type="evidence" value="ECO:0007669"/>
    <property type="project" value="TreeGrafter"/>
</dbReference>
<evidence type="ECO:0000259" key="2">
    <source>
        <dbReference type="PROSITE" id="PS50995"/>
    </source>
</evidence>
<organism evidence="3 4">
    <name type="scientific">Streptomyces bauhiniae</name>
    <dbReference type="NCBI Taxonomy" id="2340725"/>
    <lineage>
        <taxon>Bacteria</taxon>
        <taxon>Bacillati</taxon>
        <taxon>Actinomycetota</taxon>
        <taxon>Actinomycetes</taxon>
        <taxon>Kitasatosporales</taxon>
        <taxon>Streptomycetaceae</taxon>
        <taxon>Streptomyces</taxon>
    </lineage>
</organism>
<dbReference type="InterPro" id="IPR036388">
    <property type="entry name" value="WH-like_DNA-bd_sf"/>
</dbReference>
<dbReference type="Proteomes" id="UP000298159">
    <property type="component" value="Unassembled WGS sequence"/>
</dbReference>
<evidence type="ECO:0000313" key="4">
    <source>
        <dbReference type="Proteomes" id="UP000298159"/>
    </source>
</evidence>
<name>A0A4Z1DAZ1_9ACTN</name>
<evidence type="ECO:0000256" key="1">
    <source>
        <dbReference type="SAM" id="MobiDB-lite"/>
    </source>
</evidence>
<dbReference type="InterPro" id="IPR036390">
    <property type="entry name" value="WH_DNA-bd_sf"/>
</dbReference>
<reference evidence="3 4" key="1">
    <citation type="submission" date="2019-04" db="EMBL/GenBank/DDBJ databases">
        <title>Streptomyces sp. nov. Bv016 isolated from bark of Buahinia variegata.</title>
        <authorList>
            <person name="Kanchanasin P."/>
            <person name="Tanasupawat S."/>
            <person name="Yuki M."/>
            <person name="Kudo T."/>
        </authorList>
    </citation>
    <scope>NUCLEOTIDE SEQUENCE [LARGE SCALE GENOMIC DNA]</scope>
    <source>
        <strain evidence="3 4">Bv016</strain>
    </source>
</reference>
<dbReference type="Gene3D" id="1.10.10.10">
    <property type="entry name" value="Winged helix-like DNA-binding domain superfamily/Winged helix DNA-binding domain"/>
    <property type="match status" value="1"/>
</dbReference>
<dbReference type="RefSeq" id="WP_135784797.1">
    <property type="nucleotide sequence ID" value="NZ_SRRT01000002.1"/>
</dbReference>
<dbReference type="EMBL" id="SRRT01000002">
    <property type="protein sequence ID" value="TGN79456.1"/>
    <property type="molecule type" value="Genomic_DNA"/>
</dbReference>
<feature type="domain" description="HTH marR-type" evidence="2">
    <location>
        <begin position="27"/>
        <end position="161"/>
    </location>
</feature>
<dbReference type="AlphaFoldDB" id="A0A4Z1DAZ1"/>
<feature type="region of interest" description="Disordered" evidence="1">
    <location>
        <begin position="1"/>
        <end position="22"/>
    </location>
</feature>
<feature type="compositionally biased region" description="Polar residues" evidence="1">
    <location>
        <begin position="1"/>
        <end position="13"/>
    </location>
</feature>
<gene>
    <name evidence="3" type="ORF">E5083_07445</name>
</gene>
<dbReference type="PRINTS" id="PR00598">
    <property type="entry name" value="HTHMARR"/>
</dbReference>
<dbReference type="GO" id="GO:0003700">
    <property type="term" value="F:DNA-binding transcription factor activity"/>
    <property type="evidence" value="ECO:0007669"/>
    <property type="project" value="InterPro"/>
</dbReference>
<dbReference type="PANTHER" id="PTHR33164:SF13">
    <property type="entry name" value="4-HYDROXYPHENYLACETATE CATABOLISM PROTEIN"/>
    <property type="match status" value="1"/>
</dbReference>